<keyword evidence="2" id="KW-0012">Acyltransferase</keyword>
<dbReference type="InterPro" id="IPR016181">
    <property type="entry name" value="Acyl_CoA_acyltransferase"/>
</dbReference>
<evidence type="ECO:0000259" key="3">
    <source>
        <dbReference type="PROSITE" id="PS51186"/>
    </source>
</evidence>
<dbReference type="InterPro" id="IPR000182">
    <property type="entry name" value="GNAT_dom"/>
</dbReference>
<dbReference type="Pfam" id="PF13673">
    <property type="entry name" value="Acetyltransf_10"/>
    <property type="match status" value="1"/>
</dbReference>
<protein>
    <submittedName>
        <fullName evidence="4">Acetyltransferase (GNAT) family protein</fullName>
    </submittedName>
</protein>
<dbReference type="Proteomes" id="UP000198318">
    <property type="component" value="Unassembled WGS sequence"/>
</dbReference>
<accession>A0A239K865</accession>
<dbReference type="PANTHER" id="PTHR43420">
    <property type="entry name" value="ACETYLTRANSFERASE"/>
    <property type="match status" value="1"/>
</dbReference>
<proteinExistence type="predicted"/>
<dbReference type="PANTHER" id="PTHR43420:SF12">
    <property type="entry name" value="N-ACETYLTRANSFERASE DOMAIN-CONTAINING PROTEIN"/>
    <property type="match status" value="1"/>
</dbReference>
<sequence>MTSELTFTRHDPADAEKILDTVIVPVYVASHQDVIDQPFYTAERFAERFPGYAKAPGFEIVIVYAGGEPVGQAFGYALPTDARWWNGLTTPVPDGFTTETGSRTFAFNELMVAPQWQGRGVAHALHDELLGGRHEERATLLVREDNVSAQRAYARWGWQKIGKLQPFPDSPHFDAMILPLPLPNPPEGGTAPSARS</sequence>
<dbReference type="InterPro" id="IPR050680">
    <property type="entry name" value="YpeA/RimI_acetyltransf"/>
</dbReference>
<name>A0A239K865_9ACTN</name>
<dbReference type="Gene3D" id="3.40.630.30">
    <property type="match status" value="1"/>
</dbReference>
<dbReference type="EMBL" id="FZOR01000017">
    <property type="protein sequence ID" value="SNT14567.1"/>
    <property type="molecule type" value="Genomic_DNA"/>
</dbReference>
<evidence type="ECO:0000313" key="4">
    <source>
        <dbReference type="EMBL" id="SNT14567.1"/>
    </source>
</evidence>
<dbReference type="OrthoDB" id="4536199at2"/>
<evidence type="ECO:0000256" key="2">
    <source>
        <dbReference type="ARBA" id="ARBA00023315"/>
    </source>
</evidence>
<dbReference type="AlphaFoldDB" id="A0A239K865"/>
<keyword evidence="1 4" id="KW-0808">Transferase</keyword>
<dbReference type="SUPFAM" id="SSF55729">
    <property type="entry name" value="Acyl-CoA N-acyltransferases (Nat)"/>
    <property type="match status" value="1"/>
</dbReference>
<organism evidence="4 5">
    <name type="scientific">Actinomadura meyerae</name>
    <dbReference type="NCBI Taxonomy" id="240840"/>
    <lineage>
        <taxon>Bacteria</taxon>
        <taxon>Bacillati</taxon>
        <taxon>Actinomycetota</taxon>
        <taxon>Actinomycetes</taxon>
        <taxon>Streptosporangiales</taxon>
        <taxon>Thermomonosporaceae</taxon>
        <taxon>Actinomadura</taxon>
    </lineage>
</organism>
<evidence type="ECO:0000256" key="1">
    <source>
        <dbReference type="ARBA" id="ARBA00022679"/>
    </source>
</evidence>
<dbReference type="GO" id="GO:0016747">
    <property type="term" value="F:acyltransferase activity, transferring groups other than amino-acyl groups"/>
    <property type="evidence" value="ECO:0007669"/>
    <property type="project" value="InterPro"/>
</dbReference>
<dbReference type="RefSeq" id="WP_089327375.1">
    <property type="nucleotide sequence ID" value="NZ_FZOR01000017.1"/>
</dbReference>
<feature type="domain" description="N-acetyltransferase" evidence="3">
    <location>
        <begin position="21"/>
        <end position="183"/>
    </location>
</feature>
<gene>
    <name evidence="4" type="ORF">SAMN05443665_101761</name>
</gene>
<keyword evidence="5" id="KW-1185">Reference proteome</keyword>
<dbReference type="PROSITE" id="PS51186">
    <property type="entry name" value="GNAT"/>
    <property type="match status" value="1"/>
</dbReference>
<evidence type="ECO:0000313" key="5">
    <source>
        <dbReference type="Proteomes" id="UP000198318"/>
    </source>
</evidence>
<reference evidence="4 5" key="1">
    <citation type="submission" date="2017-06" db="EMBL/GenBank/DDBJ databases">
        <authorList>
            <person name="Kim H.J."/>
            <person name="Triplett B.A."/>
        </authorList>
    </citation>
    <scope>NUCLEOTIDE SEQUENCE [LARGE SCALE GENOMIC DNA]</scope>
    <source>
        <strain evidence="4 5">DSM 44715</strain>
    </source>
</reference>